<dbReference type="Proteomes" id="UP000663829">
    <property type="component" value="Unassembled WGS sequence"/>
</dbReference>
<dbReference type="EMBL" id="CAJOBC010099626">
    <property type="protein sequence ID" value="CAF4461920.1"/>
    <property type="molecule type" value="Genomic_DNA"/>
</dbReference>
<dbReference type="SUPFAM" id="SSF56672">
    <property type="entry name" value="DNA/RNA polymerases"/>
    <property type="match status" value="1"/>
</dbReference>
<evidence type="ECO:0000313" key="4">
    <source>
        <dbReference type="Proteomes" id="UP000663829"/>
    </source>
</evidence>
<evidence type="ECO:0000313" key="3">
    <source>
        <dbReference type="EMBL" id="CAF4461920.1"/>
    </source>
</evidence>
<dbReference type="PROSITE" id="PS50878">
    <property type="entry name" value="RT_POL"/>
    <property type="match status" value="1"/>
</dbReference>
<dbReference type="InterPro" id="IPR000477">
    <property type="entry name" value="RT_dom"/>
</dbReference>
<dbReference type="InterPro" id="IPR043502">
    <property type="entry name" value="DNA/RNA_pol_sf"/>
</dbReference>
<dbReference type="InterPro" id="IPR052560">
    <property type="entry name" value="RdDP_mobile_element"/>
</dbReference>
<evidence type="ECO:0000313" key="2">
    <source>
        <dbReference type="EMBL" id="CAF1590277.1"/>
    </source>
</evidence>
<comment type="caution">
    <text evidence="2">The sequence shown here is derived from an EMBL/GenBank/DDBJ whole genome shotgun (WGS) entry which is preliminary data.</text>
</comment>
<dbReference type="OrthoDB" id="416454at2759"/>
<protein>
    <recommendedName>
        <fullName evidence="1">Reverse transcriptase domain-containing protein</fullName>
    </recommendedName>
</protein>
<dbReference type="PANTHER" id="PTHR36688">
    <property type="entry name" value="ENDO/EXONUCLEASE/PHOSPHATASE DOMAIN-CONTAINING PROTEIN"/>
    <property type="match status" value="1"/>
</dbReference>
<accession>A0A815ZYC8</accession>
<sequence>MYYRQRKKGHVQEETRVLLRVLTREVKREIGRYKTEKWQSFLSTVQDSHDRPEKAFWNYLSRVYKPKTLPFSKLAVNGKSLSDEQEITDELYKYYEEQFQPPSLDKNDPHDAEIEKEYIEMKKVLETSNEPVRATSIFEITKYIKKLKEKKSAGYDSVSNYMLKLLPPGYAGCLTKCFNKWLTECSYPEPWKIAKIITLSKLKAGVPRCDQTRPISLLATHSKLFEKVLLKRVRHWAENQQLVPIEQSGFRPGCLLPTRVLSIYQEVKNNLAGNIPTLAIYYDYQKAYDKVWHIGLVVKLYRLEMPHGLLKMIVSWLSGRKAYVNFGKTSSGVFLIYIGLPQ</sequence>
<organism evidence="2 4">
    <name type="scientific">Didymodactylos carnosus</name>
    <dbReference type="NCBI Taxonomy" id="1234261"/>
    <lineage>
        <taxon>Eukaryota</taxon>
        <taxon>Metazoa</taxon>
        <taxon>Spiralia</taxon>
        <taxon>Gnathifera</taxon>
        <taxon>Rotifera</taxon>
        <taxon>Eurotatoria</taxon>
        <taxon>Bdelloidea</taxon>
        <taxon>Philodinida</taxon>
        <taxon>Philodinidae</taxon>
        <taxon>Didymodactylos</taxon>
    </lineage>
</organism>
<dbReference type="Pfam" id="PF00078">
    <property type="entry name" value="RVT_1"/>
    <property type="match status" value="1"/>
</dbReference>
<name>A0A815ZYC8_9BILA</name>
<dbReference type="EMBL" id="CAJNOQ010033486">
    <property type="protein sequence ID" value="CAF1590277.1"/>
    <property type="molecule type" value="Genomic_DNA"/>
</dbReference>
<reference evidence="2" key="1">
    <citation type="submission" date="2021-02" db="EMBL/GenBank/DDBJ databases">
        <authorList>
            <person name="Nowell W R."/>
        </authorList>
    </citation>
    <scope>NUCLEOTIDE SEQUENCE</scope>
</reference>
<dbReference type="Proteomes" id="UP000681722">
    <property type="component" value="Unassembled WGS sequence"/>
</dbReference>
<dbReference type="PANTHER" id="PTHR36688:SF1">
    <property type="entry name" value="ENDONUCLEASE_EXONUCLEASE_PHOSPHATASE DOMAIN-CONTAINING PROTEIN"/>
    <property type="match status" value="1"/>
</dbReference>
<dbReference type="AlphaFoldDB" id="A0A815ZYC8"/>
<gene>
    <name evidence="2" type="ORF">GPM918_LOCUS41705</name>
    <name evidence="3" type="ORF">SRO942_LOCUS42805</name>
</gene>
<keyword evidence="4" id="KW-1185">Reference proteome</keyword>
<proteinExistence type="predicted"/>
<feature type="domain" description="Reverse transcriptase" evidence="1">
    <location>
        <begin position="180"/>
        <end position="342"/>
    </location>
</feature>
<evidence type="ECO:0000259" key="1">
    <source>
        <dbReference type="PROSITE" id="PS50878"/>
    </source>
</evidence>